<feature type="region of interest" description="Disordered" evidence="1">
    <location>
        <begin position="1"/>
        <end position="30"/>
    </location>
</feature>
<proteinExistence type="predicted"/>
<feature type="compositionally biased region" description="Acidic residues" evidence="1">
    <location>
        <begin position="18"/>
        <end position="30"/>
    </location>
</feature>
<accession>A0A0B7B8V8</accession>
<gene>
    <name evidence="2" type="primary">ORF165614</name>
</gene>
<evidence type="ECO:0000313" key="2">
    <source>
        <dbReference type="EMBL" id="CEK88495.1"/>
    </source>
</evidence>
<reference evidence="2" key="1">
    <citation type="submission" date="2014-12" db="EMBL/GenBank/DDBJ databases">
        <title>Insight into the proteome of Arion vulgaris.</title>
        <authorList>
            <person name="Aradska J."/>
            <person name="Bulat T."/>
            <person name="Smidak R."/>
            <person name="Sarate P."/>
            <person name="Gangsoo J."/>
            <person name="Sialana F."/>
            <person name="Bilban M."/>
            <person name="Lubec G."/>
        </authorList>
    </citation>
    <scope>NUCLEOTIDE SEQUENCE</scope>
    <source>
        <tissue evidence="2">Skin</tissue>
    </source>
</reference>
<organism evidence="2">
    <name type="scientific">Arion vulgaris</name>
    <dbReference type="NCBI Taxonomy" id="1028688"/>
    <lineage>
        <taxon>Eukaryota</taxon>
        <taxon>Metazoa</taxon>
        <taxon>Spiralia</taxon>
        <taxon>Lophotrochozoa</taxon>
        <taxon>Mollusca</taxon>
        <taxon>Gastropoda</taxon>
        <taxon>Heterobranchia</taxon>
        <taxon>Euthyneura</taxon>
        <taxon>Panpulmonata</taxon>
        <taxon>Eupulmonata</taxon>
        <taxon>Stylommatophora</taxon>
        <taxon>Helicina</taxon>
        <taxon>Arionoidea</taxon>
        <taxon>Arionidae</taxon>
        <taxon>Arion</taxon>
    </lineage>
</organism>
<name>A0A0B7B8V8_9EUPU</name>
<feature type="non-terminal residue" evidence="2">
    <location>
        <position position="1"/>
    </location>
</feature>
<evidence type="ECO:0000256" key="1">
    <source>
        <dbReference type="SAM" id="MobiDB-lite"/>
    </source>
</evidence>
<protein>
    <submittedName>
        <fullName evidence="2">Uncharacterized protein</fullName>
    </submittedName>
</protein>
<dbReference type="EMBL" id="HACG01041630">
    <property type="protein sequence ID" value="CEK88495.1"/>
    <property type="molecule type" value="Transcribed_RNA"/>
</dbReference>
<feature type="non-terminal residue" evidence="2">
    <location>
        <position position="100"/>
    </location>
</feature>
<feature type="compositionally biased region" description="Polar residues" evidence="1">
    <location>
        <begin position="1"/>
        <end position="15"/>
    </location>
</feature>
<dbReference type="AlphaFoldDB" id="A0A0B7B8V8"/>
<sequence length="100" mass="11395">SSLMPSQNFWGSPSLSVDGDDSDNDVDDDIVDRVNASDDDQTILLHCTSKFLLHYNVYTTDSFYIRGIEMFPLSKAIFSVSDEDTYEWLQQDKFSKGLLQ</sequence>